<evidence type="ECO:0000259" key="1">
    <source>
        <dbReference type="Pfam" id="PF12654"/>
    </source>
</evidence>
<dbReference type="Pfam" id="PF12654">
    <property type="entry name" value="DUF3786"/>
    <property type="match status" value="1"/>
</dbReference>
<sequence>MEKFNKVGNYNIPLDYAKNEFSKKDPILMAKLSNSYYDKSTSIFHVKCMDFTLYVEYPSGDIYKENGEKLDKIALEILVIRFLVNANPIPPTNKYITFKEIDGGHVYYPAFLRTSINRLTKEFGGNVEKFKSVMKNIGASKINMGDSAYKIRFLNDTYIIYILWSGDDEIESASNILFDSNIKHYFNAEDIAVIGDIPFIRIYEELDNL</sequence>
<dbReference type="RefSeq" id="WP_166505015.1">
    <property type="nucleotide sequence ID" value="NZ_JAKNTL010000007.1"/>
</dbReference>
<evidence type="ECO:0000313" key="2">
    <source>
        <dbReference type="EMBL" id="CEI72292.1"/>
    </source>
</evidence>
<feature type="domain" description="DUF3786" evidence="1">
    <location>
        <begin position="29"/>
        <end position="196"/>
    </location>
</feature>
<gene>
    <name evidence="2" type="ORF">FRIFI_0747</name>
</gene>
<proteinExistence type="predicted"/>
<accession>A0A2P2BPN3</accession>
<reference evidence="2 3" key="1">
    <citation type="submission" date="2014-09" db="EMBL/GenBank/DDBJ databases">
        <authorList>
            <person name="Hornung B.V."/>
        </authorList>
    </citation>
    <scope>NUCLEOTIDE SEQUENCE [LARGE SCALE GENOMIC DNA]</scope>
    <source>
        <strain evidence="2 3">FRIFI</strain>
    </source>
</reference>
<dbReference type="EMBL" id="LN650648">
    <property type="protein sequence ID" value="CEI72292.1"/>
    <property type="molecule type" value="Genomic_DNA"/>
</dbReference>
<keyword evidence="3" id="KW-1185">Reference proteome</keyword>
<protein>
    <recommendedName>
        <fullName evidence="1">DUF3786 domain-containing protein</fullName>
    </recommendedName>
</protein>
<organism evidence="2 3">
    <name type="scientific">Romboutsia hominis</name>
    <dbReference type="NCBI Taxonomy" id="1507512"/>
    <lineage>
        <taxon>Bacteria</taxon>
        <taxon>Bacillati</taxon>
        <taxon>Bacillota</taxon>
        <taxon>Clostridia</taxon>
        <taxon>Peptostreptococcales</taxon>
        <taxon>Peptostreptococcaceae</taxon>
        <taxon>Romboutsia</taxon>
    </lineage>
</organism>
<dbReference type="KEGG" id="rhom:FRIFI_0747"/>
<evidence type="ECO:0000313" key="3">
    <source>
        <dbReference type="Proteomes" id="UP000245695"/>
    </source>
</evidence>
<dbReference type="Proteomes" id="UP000245695">
    <property type="component" value="Chromosome 1"/>
</dbReference>
<name>A0A2P2BPN3_9FIRM</name>
<dbReference type="InterPro" id="IPR024264">
    <property type="entry name" value="DUF3786"/>
</dbReference>
<dbReference type="AlphaFoldDB" id="A0A2P2BPN3"/>